<feature type="domain" description="Isoleucine--tRNA ligase cytoplasmic ubiquitin-like" evidence="12">
    <location>
        <begin position="502"/>
        <end position="583"/>
    </location>
</feature>
<dbReference type="SUPFAM" id="SSF52374">
    <property type="entry name" value="Nucleotidylyl transferase"/>
    <property type="match status" value="1"/>
</dbReference>
<dbReference type="EMBL" id="LJIG01009916">
    <property type="protein sequence ID" value="KRT82124.1"/>
    <property type="molecule type" value="Genomic_DNA"/>
</dbReference>
<dbReference type="InterPro" id="IPR002300">
    <property type="entry name" value="aa-tRNA-synth_Ia"/>
</dbReference>
<evidence type="ECO:0000259" key="10">
    <source>
        <dbReference type="Pfam" id="PF00133"/>
    </source>
</evidence>
<dbReference type="Gene3D" id="1.10.730.10">
    <property type="entry name" value="Isoleucyl-tRNA Synthetase, Domain 1"/>
    <property type="match status" value="1"/>
</dbReference>
<dbReference type="GO" id="GO:0005524">
    <property type="term" value="F:ATP binding"/>
    <property type="evidence" value="ECO:0007669"/>
    <property type="project" value="UniProtKB-KW"/>
</dbReference>
<dbReference type="Pfam" id="PF08264">
    <property type="entry name" value="Anticodon_1"/>
    <property type="match status" value="1"/>
</dbReference>
<dbReference type="PANTHER" id="PTHR42780">
    <property type="entry name" value="SOLEUCYL-TRNA SYNTHETASE"/>
    <property type="match status" value="1"/>
</dbReference>
<sequence>RGWFYTLIVISTAIFGKAPFKNLIANGLVLAADGQKMSKSKKNFPNPMDVVSKYGADALRLYLISSPVVRAENLRFKEDGVRDIIKDVFLPWYNAFRFLMQSIECYVQDNKELFVYDEKTVGSTNIMDKWILSFTQSLLQYVREEMALYHLYNVIPRLTKYIDYLTNWYVRMNRKRLKGENGKDDCKQCITTLFNVIFNIIKMMSPFSPFLCETMYQYLKELLGEKSDSVHYLMLPQANQNLIDEKIERAVSRMQTVIELGRVIRDRKTMPIKYPLPEVVVVHQNPEYLADVESLQSYVLSELNVRSLKTTMDKSKYGITLRAEPDHKTLGLRLKQHFKAVTLAIKALTDDEINEFVHKGYRDFEGQRVELSEIRLIFKTDLASGQYEVHSDNDVLVLLDCTPDSIMQDEGTAREIINRIQKLRKKAHLVPTDEITVFYKTEGELKRVAESFKSVIEETIKATIKPLELRQPANNLIMEETQSLKNCELTIALTKISAVAAPQVKWLNIELVDLTPRYCNNSTKGLILLETGNGTLTIDGLKRNISSLFGVENFEIYAANAEVVTKILDSFSGQTIYVAKRQISPKQMIEGIPFCKVSNFNEDGVVGTLILENPKGVSTNVENFRTEIIERWVRNKSANK</sequence>
<evidence type="ECO:0000313" key="14">
    <source>
        <dbReference type="Proteomes" id="UP000051574"/>
    </source>
</evidence>
<dbReference type="OrthoDB" id="1706657at2759"/>
<dbReference type="Pfam" id="PF19302">
    <property type="entry name" value="DUF5915"/>
    <property type="match status" value="1"/>
</dbReference>
<evidence type="ECO:0000313" key="13">
    <source>
        <dbReference type="EMBL" id="KRT82124.1"/>
    </source>
</evidence>
<proteinExistence type="inferred from homology"/>
<feature type="domain" description="Aminoacyl-tRNA synthetase class Ia" evidence="10">
    <location>
        <begin position="1"/>
        <end position="74"/>
    </location>
</feature>
<feature type="domain" description="Methionyl/Valyl/Leucyl/Isoleucyl-tRNA synthetase anticodon-binding" evidence="11">
    <location>
        <begin position="128"/>
        <end position="277"/>
    </location>
</feature>
<dbReference type="CDD" id="cd07961">
    <property type="entry name" value="Anticodon_Ia_Ile_ABEc"/>
    <property type="match status" value="1"/>
</dbReference>
<keyword evidence="4" id="KW-0547">Nucleotide-binding</keyword>
<comment type="similarity">
    <text evidence="1">Belongs to the class-I aminoacyl-tRNA synthetase family.</text>
</comment>
<protein>
    <recommendedName>
        <fullName evidence="2">isoleucine--tRNA ligase</fullName>
        <ecNumber evidence="2">6.1.1.5</ecNumber>
    </recommendedName>
    <alternativeName>
        <fullName evidence="8">Isoleucyl-tRNA synthetase</fullName>
    </alternativeName>
</protein>
<dbReference type="InterPro" id="IPR014729">
    <property type="entry name" value="Rossmann-like_a/b/a_fold"/>
</dbReference>
<evidence type="ECO:0000256" key="5">
    <source>
        <dbReference type="ARBA" id="ARBA00022840"/>
    </source>
</evidence>
<evidence type="ECO:0000256" key="6">
    <source>
        <dbReference type="ARBA" id="ARBA00022917"/>
    </source>
</evidence>
<keyword evidence="7 13" id="KW-0030">Aminoacyl-tRNA synthetase</keyword>
<dbReference type="AlphaFoldDB" id="A0A0T6B428"/>
<dbReference type="InterPro" id="IPR033709">
    <property type="entry name" value="Anticodon_Ile_ABEc"/>
</dbReference>
<dbReference type="Proteomes" id="UP000051574">
    <property type="component" value="Unassembled WGS sequence"/>
</dbReference>
<feature type="non-terminal residue" evidence="13">
    <location>
        <position position="1"/>
    </location>
</feature>
<dbReference type="Pfam" id="PF23567">
    <property type="entry name" value="Ubiquitin_IARS1"/>
    <property type="match status" value="1"/>
</dbReference>
<dbReference type="InterPro" id="IPR009080">
    <property type="entry name" value="tRNAsynth_Ia_anticodon-bd"/>
</dbReference>
<dbReference type="FunFam" id="1.10.730.10:FF:000004">
    <property type="entry name" value="Isoleucyl-tRNA synthetase, cytoplasmic"/>
    <property type="match status" value="1"/>
</dbReference>
<keyword evidence="6" id="KW-0648">Protein biosynthesis</keyword>
<evidence type="ECO:0000259" key="11">
    <source>
        <dbReference type="Pfam" id="PF08264"/>
    </source>
</evidence>
<dbReference type="GO" id="GO:0000049">
    <property type="term" value="F:tRNA binding"/>
    <property type="evidence" value="ECO:0007669"/>
    <property type="project" value="InterPro"/>
</dbReference>
<evidence type="ECO:0000256" key="8">
    <source>
        <dbReference type="ARBA" id="ARBA00032665"/>
    </source>
</evidence>
<keyword evidence="5" id="KW-0067">ATP-binding</keyword>
<name>A0A0T6B428_9SCAR</name>
<dbReference type="InterPro" id="IPR057033">
    <property type="entry name" value="Ubiquitin_IARS1"/>
</dbReference>
<dbReference type="GO" id="GO:0006428">
    <property type="term" value="P:isoleucyl-tRNA aminoacylation"/>
    <property type="evidence" value="ECO:0007669"/>
    <property type="project" value="TreeGrafter"/>
</dbReference>
<comment type="catalytic activity">
    <reaction evidence="9">
        <text>tRNA(Ile) + L-isoleucine + ATP = L-isoleucyl-tRNA(Ile) + AMP + diphosphate</text>
        <dbReference type="Rhea" id="RHEA:11060"/>
        <dbReference type="Rhea" id="RHEA-COMP:9666"/>
        <dbReference type="Rhea" id="RHEA-COMP:9695"/>
        <dbReference type="ChEBI" id="CHEBI:30616"/>
        <dbReference type="ChEBI" id="CHEBI:33019"/>
        <dbReference type="ChEBI" id="CHEBI:58045"/>
        <dbReference type="ChEBI" id="CHEBI:78442"/>
        <dbReference type="ChEBI" id="CHEBI:78528"/>
        <dbReference type="ChEBI" id="CHEBI:456215"/>
        <dbReference type="EC" id="6.1.1.5"/>
    </reaction>
</comment>
<dbReference type="InterPro" id="IPR023586">
    <property type="entry name" value="Ile-tRNA-ligase_type2"/>
</dbReference>
<organism evidence="13 14">
    <name type="scientific">Oryctes borbonicus</name>
    <dbReference type="NCBI Taxonomy" id="1629725"/>
    <lineage>
        <taxon>Eukaryota</taxon>
        <taxon>Metazoa</taxon>
        <taxon>Ecdysozoa</taxon>
        <taxon>Arthropoda</taxon>
        <taxon>Hexapoda</taxon>
        <taxon>Insecta</taxon>
        <taxon>Pterygota</taxon>
        <taxon>Neoptera</taxon>
        <taxon>Endopterygota</taxon>
        <taxon>Coleoptera</taxon>
        <taxon>Polyphaga</taxon>
        <taxon>Scarabaeiformia</taxon>
        <taxon>Scarabaeidae</taxon>
        <taxon>Dynastinae</taxon>
        <taxon>Oryctes</taxon>
    </lineage>
</organism>
<dbReference type="GO" id="GO:0004822">
    <property type="term" value="F:isoleucine-tRNA ligase activity"/>
    <property type="evidence" value="ECO:0007669"/>
    <property type="project" value="UniProtKB-EC"/>
</dbReference>
<dbReference type="Pfam" id="PF00133">
    <property type="entry name" value="tRNA-synt_1"/>
    <property type="match status" value="1"/>
</dbReference>
<gene>
    <name evidence="13" type="ORF">AMK59_3141</name>
</gene>
<evidence type="ECO:0000256" key="4">
    <source>
        <dbReference type="ARBA" id="ARBA00022741"/>
    </source>
</evidence>
<dbReference type="InterPro" id="IPR013155">
    <property type="entry name" value="M/V/L/I-tRNA-synth_anticd-bd"/>
</dbReference>
<dbReference type="PANTHER" id="PTHR42780:SF1">
    <property type="entry name" value="ISOLEUCINE--TRNA LIGASE, CYTOPLASMIC"/>
    <property type="match status" value="1"/>
</dbReference>
<evidence type="ECO:0000256" key="7">
    <source>
        <dbReference type="ARBA" id="ARBA00023146"/>
    </source>
</evidence>
<dbReference type="Gene3D" id="3.40.50.620">
    <property type="entry name" value="HUPs"/>
    <property type="match status" value="1"/>
</dbReference>
<keyword evidence="3" id="KW-0436">Ligase</keyword>
<evidence type="ECO:0000256" key="3">
    <source>
        <dbReference type="ARBA" id="ARBA00022598"/>
    </source>
</evidence>
<evidence type="ECO:0000259" key="12">
    <source>
        <dbReference type="Pfam" id="PF23567"/>
    </source>
</evidence>
<keyword evidence="14" id="KW-1185">Reference proteome</keyword>
<reference evidence="13 14" key="1">
    <citation type="submission" date="2015-09" db="EMBL/GenBank/DDBJ databases">
        <title>Draft genome of the scarab beetle Oryctes borbonicus.</title>
        <authorList>
            <person name="Meyer J.M."/>
            <person name="Markov G.V."/>
            <person name="Baskaran P."/>
            <person name="Herrmann M."/>
            <person name="Sommer R.J."/>
            <person name="Roedelsperger C."/>
        </authorList>
    </citation>
    <scope>NUCLEOTIDE SEQUENCE [LARGE SCALE GENOMIC DNA]</scope>
    <source>
        <strain evidence="13">OB123</strain>
        <tissue evidence="13">Whole animal</tissue>
    </source>
</reference>
<evidence type="ECO:0000256" key="1">
    <source>
        <dbReference type="ARBA" id="ARBA00005594"/>
    </source>
</evidence>
<accession>A0A0T6B428</accession>
<comment type="caution">
    <text evidence="13">The sequence shown here is derived from an EMBL/GenBank/DDBJ whole genome shotgun (WGS) entry which is preliminary data.</text>
</comment>
<evidence type="ECO:0000256" key="2">
    <source>
        <dbReference type="ARBA" id="ARBA00013165"/>
    </source>
</evidence>
<dbReference type="EC" id="6.1.1.5" evidence="2"/>
<dbReference type="SUPFAM" id="SSF47323">
    <property type="entry name" value="Anticodon-binding domain of a subclass of class I aminoacyl-tRNA synthetases"/>
    <property type="match status" value="1"/>
</dbReference>
<evidence type="ECO:0000256" key="9">
    <source>
        <dbReference type="ARBA" id="ARBA00048359"/>
    </source>
</evidence>